<dbReference type="AlphaFoldDB" id="A0A9D9E4W5"/>
<dbReference type="GO" id="GO:0005524">
    <property type="term" value="F:ATP binding"/>
    <property type="evidence" value="ECO:0007669"/>
    <property type="project" value="InterPro"/>
</dbReference>
<keyword evidence="2 6" id="KW-0227">DNA damage</keyword>
<dbReference type="Proteomes" id="UP000823614">
    <property type="component" value="Unassembled WGS sequence"/>
</dbReference>
<dbReference type="Pfam" id="PF14520">
    <property type="entry name" value="HHH_5"/>
    <property type="match status" value="1"/>
</dbReference>
<evidence type="ECO:0000313" key="8">
    <source>
        <dbReference type="EMBL" id="MBO8441462.1"/>
    </source>
</evidence>
<reference evidence="8" key="2">
    <citation type="journal article" date="2021" name="PeerJ">
        <title>Extensive microbial diversity within the chicken gut microbiome revealed by metagenomics and culture.</title>
        <authorList>
            <person name="Gilroy R."/>
            <person name="Ravi A."/>
            <person name="Getino M."/>
            <person name="Pursley I."/>
            <person name="Horton D.L."/>
            <person name="Alikhan N.F."/>
            <person name="Baker D."/>
            <person name="Gharbi K."/>
            <person name="Hall N."/>
            <person name="Watson M."/>
            <person name="Adriaenssens E.M."/>
            <person name="Foster-Nyarko E."/>
            <person name="Jarju S."/>
            <person name="Secka A."/>
            <person name="Antonio M."/>
            <person name="Oren A."/>
            <person name="Chaudhuri R.R."/>
            <person name="La Ragione R."/>
            <person name="Hildebrand F."/>
            <person name="Pallen M.J."/>
        </authorList>
    </citation>
    <scope>NUCLEOTIDE SEQUENCE</scope>
    <source>
        <strain evidence="8">C6-149</strain>
    </source>
</reference>
<comment type="subcellular location">
    <subcellularLocation>
        <location evidence="6">Cytoplasm</location>
    </subcellularLocation>
</comment>
<dbReference type="InterPro" id="IPR011114">
    <property type="entry name" value="RuvA_C"/>
</dbReference>
<feature type="region of interest" description="Domain III" evidence="6">
    <location>
        <begin position="139"/>
        <end position="189"/>
    </location>
</feature>
<dbReference type="Gene3D" id="2.40.50.140">
    <property type="entry name" value="Nucleic acid-binding proteins"/>
    <property type="match status" value="1"/>
</dbReference>
<dbReference type="HAMAP" id="MF_00031">
    <property type="entry name" value="DNA_HJ_migration_RuvA"/>
    <property type="match status" value="1"/>
</dbReference>
<dbReference type="InterPro" id="IPR000085">
    <property type="entry name" value="RuvA"/>
</dbReference>
<comment type="caution">
    <text evidence="8">The sequence shown here is derived from an EMBL/GenBank/DDBJ whole genome shotgun (WGS) entry which is preliminary data.</text>
</comment>
<dbReference type="NCBIfam" id="TIGR00084">
    <property type="entry name" value="ruvA"/>
    <property type="match status" value="1"/>
</dbReference>
<protein>
    <recommendedName>
        <fullName evidence="6">Holliday junction branch migration complex subunit RuvA</fullName>
    </recommendedName>
</protein>
<dbReference type="GO" id="GO:0006281">
    <property type="term" value="P:DNA repair"/>
    <property type="evidence" value="ECO:0007669"/>
    <property type="project" value="UniProtKB-UniRule"/>
</dbReference>
<dbReference type="InterPro" id="IPR003583">
    <property type="entry name" value="Hlx-hairpin-Hlx_DNA-bd_motif"/>
</dbReference>
<dbReference type="EMBL" id="JADIMP010000053">
    <property type="protein sequence ID" value="MBO8441462.1"/>
    <property type="molecule type" value="Genomic_DNA"/>
</dbReference>
<evidence type="ECO:0000313" key="9">
    <source>
        <dbReference type="Proteomes" id="UP000823614"/>
    </source>
</evidence>
<feature type="domain" description="Helix-hairpin-helix DNA-binding motif class 1" evidence="7">
    <location>
        <begin position="70"/>
        <end position="89"/>
    </location>
</feature>
<accession>A0A9D9E4W5</accession>
<dbReference type="GO" id="GO:0009379">
    <property type="term" value="C:Holliday junction helicase complex"/>
    <property type="evidence" value="ECO:0007669"/>
    <property type="project" value="InterPro"/>
</dbReference>
<dbReference type="Pfam" id="PF07499">
    <property type="entry name" value="RuvA_C"/>
    <property type="match status" value="1"/>
</dbReference>
<keyword evidence="8" id="KW-0378">Hydrolase</keyword>
<reference evidence="8" key="1">
    <citation type="submission" date="2020-10" db="EMBL/GenBank/DDBJ databases">
        <authorList>
            <person name="Gilroy R."/>
        </authorList>
    </citation>
    <scope>NUCLEOTIDE SEQUENCE</scope>
    <source>
        <strain evidence="8">C6-149</strain>
    </source>
</reference>
<dbReference type="GO" id="GO:0006310">
    <property type="term" value="P:DNA recombination"/>
    <property type="evidence" value="ECO:0007669"/>
    <property type="project" value="UniProtKB-UniRule"/>
</dbReference>
<dbReference type="SUPFAM" id="SSF47781">
    <property type="entry name" value="RuvA domain 2-like"/>
    <property type="match status" value="1"/>
</dbReference>
<dbReference type="InterPro" id="IPR010994">
    <property type="entry name" value="RuvA_2-like"/>
</dbReference>
<comment type="domain">
    <text evidence="6">Has three domains with a flexible linker between the domains II and III and assumes an 'L' shape. Domain III is highly mobile and contacts RuvB.</text>
</comment>
<dbReference type="Gene3D" id="1.10.8.10">
    <property type="entry name" value="DNA helicase RuvA subunit, C-terminal domain"/>
    <property type="match status" value="1"/>
</dbReference>
<proteinExistence type="inferred from homology"/>
<comment type="similarity">
    <text evidence="6">Belongs to the RuvA family.</text>
</comment>
<dbReference type="GO" id="GO:0009378">
    <property type="term" value="F:four-way junction helicase activity"/>
    <property type="evidence" value="ECO:0007669"/>
    <property type="project" value="InterPro"/>
</dbReference>
<evidence type="ECO:0000256" key="4">
    <source>
        <dbReference type="ARBA" id="ARBA00023172"/>
    </source>
</evidence>
<evidence type="ECO:0000256" key="2">
    <source>
        <dbReference type="ARBA" id="ARBA00022763"/>
    </source>
</evidence>
<feature type="domain" description="Helix-hairpin-helix DNA-binding motif class 1" evidence="7">
    <location>
        <begin position="105"/>
        <end position="124"/>
    </location>
</feature>
<evidence type="ECO:0000256" key="6">
    <source>
        <dbReference type="HAMAP-Rule" id="MF_00031"/>
    </source>
</evidence>
<keyword evidence="4 6" id="KW-0233">DNA recombination</keyword>
<dbReference type="CDD" id="cd14332">
    <property type="entry name" value="UBA_RuvA_C"/>
    <property type="match status" value="1"/>
</dbReference>
<dbReference type="InterPro" id="IPR012340">
    <property type="entry name" value="NA-bd_OB-fold"/>
</dbReference>
<dbReference type="Gene3D" id="1.10.150.20">
    <property type="entry name" value="5' to 3' exonuclease, C-terminal subdomain"/>
    <property type="match status" value="1"/>
</dbReference>
<dbReference type="SUPFAM" id="SSF50249">
    <property type="entry name" value="Nucleic acid-binding proteins"/>
    <property type="match status" value="1"/>
</dbReference>
<dbReference type="Pfam" id="PF01330">
    <property type="entry name" value="RuvA_N"/>
    <property type="match status" value="1"/>
</dbReference>
<dbReference type="InterPro" id="IPR013849">
    <property type="entry name" value="DNA_helicase_Holl-junc_RuvA_I"/>
</dbReference>
<gene>
    <name evidence="6 8" type="primary">ruvA</name>
    <name evidence="8" type="ORF">IAA89_03330</name>
</gene>
<evidence type="ECO:0000256" key="1">
    <source>
        <dbReference type="ARBA" id="ARBA00022490"/>
    </source>
</evidence>
<organism evidence="8 9">
    <name type="scientific">Candidatus Gallilactobacillus intestinavium</name>
    <dbReference type="NCBI Taxonomy" id="2840838"/>
    <lineage>
        <taxon>Bacteria</taxon>
        <taxon>Bacillati</taxon>
        <taxon>Bacillota</taxon>
        <taxon>Bacilli</taxon>
        <taxon>Lactobacillales</taxon>
        <taxon>Lactobacillaceae</taxon>
        <taxon>Lactobacillaceae incertae sedis</taxon>
        <taxon>Candidatus Gallilactobacillus</taxon>
    </lineage>
</organism>
<dbReference type="SMART" id="SM00278">
    <property type="entry name" value="HhH1"/>
    <property type="match status" value="2"/>
</dbReference>
<evidence type="ECO:0000259" key="7">
    <source>
        <dbReference type="SMART" id="SM00278"/>
    </source>
</evidence>
<keyword evidence="1 6" id="KW-0963">Cytoplasm</keyword>
<dbReference type="GO" id="GO:0016787">
    <property type="term" value="F:hydrolase activity"/>
    <property type="evidence" value="ECO:0007669"/>
    <property type="project" value="UniProtKB-KW"/>
</dbReference>
<dbReference type="GO" id="GO:0048476">
    <property type="term" value="C:Holliday junction resolvase complex"/>
    <property type="evidence" value="ECO:0007669"/>
    <property type="project" value="UniProtKB-UniRule"/>
</dbReference>
<sequence>MLEFLKGKIVDVNPIYVTLDNNGIGYKINVANPYSFSVSDELCIYVHMHVKDNDIQLYGFNSLDEKKLFLDLLTVSGVGPKNALAIIAGCSLEELKNAIDVGNINYLVKFPGIGKKTAQQIVLDLKGHLNVNDHEEENATNRNLHDALLALKSLGYKSNEVKKVEKELIGEKTLATNEYLKLALKKLNK</sequence>
<evidence type="ECO:0000256" key="5">
    <source>
        <dbReference type="ARBA" id="ARBA00023204"/>
    </source>
</evidence>
<dbReference type="GO" id="GO:0005737">
    <property type="term" value="C:cytoplasm"/>
    <property type="evidence" value="ECO:0007669"/>
    <property type="project" value="UniProtKB-SubCell"/>
</dbReference>
<dbReference type="SUPFAM" id="SSF46929">
    <property type="entry name" value="DNA helicase RuvA subunit, C-terminal domain"/>
    <property type="match status" value="1"/>
</dbReference>
<keyword evidence="5 6" id="KW-0234">DNA repair</keyword>
<evidence type="ECO:0000256" key="3">
    <source>
        <dbReference type="ARBA" id="ARBA00023125"/>
    </source>
</evidence>
<dbReference type="GO" id="GO:0000400">
    <property type="term" value="F:four-way junction DNA binding"/>
    <property type="evidence" value="ECO:0007669"/>
    <property type="project" value="UniProtKB-UniRule"/>
</dbReference>
<comment type="function">
    <text evidence="6">The RuvA-RuvB-RuvC complex processes Holliday junction (HJ) DNA during genetic recombination and DNA repair, while the RuvA-RuvB complex plays an important role in the rescue of blocked DNA replication forks via replication fork reversal (RFR). RuvA specifically binds to HJ cruciform DNA, conferring on it an open structure. The RuvB hexamer acts as an ATP-dependent pump, pulling dsDNA into and through the RuvAB complex. HJ branch migration allows RuvC to scan DNA until it finds its consensus sequence, where it cleaves and resolves the cruciform DNA.</text>
</comment>
<comment type="caution">
    <text evidence="6">Lacks conserved residue(s) required for the propagation of feature annotation.</text>
</comment>
<comment type="subunit">
    <text evidence="6">Homotetramer. Forms an RuvA(8)-RuvB(12)-Holliday junction (HJ) complex. HJ DNA is sandwiched between 2 RuvA tetramers; dsDNA enters through RuvA and exits via RuvB. An RuvB hexamer assembles on each DNA strand where it exits the tetramer. Each RuvB hexamer is contacted by two RuvA subunits (via domain III) on 2 adjacent RuvB subunits; this complex drives branch migration. In the full resolvosome a probable DNA-RuvA(4)-RuvB(12)-RuvC(2) complex forms which resolves the HJ.</text>
</comment>
<name>A0A9D9E4W5_9LACO</name>
<dbReference type="InterPro" id="IPR036267">
    <property type="entry name" value="RuvA_C_sf"/>
</dbReference>
<keyword evidence="3 6" id="KW-0238">DNA-binding</keyword>